<name>A0A4V2US11_9FIRM</name>
<evidence type="ECO:0000256" key="1">
    <source>
        <dbReference type="PROSITE-ProRule" id="PRU00023"/>
    </source>
</evidence>
<organism evidence="2 3">
    <name type="scientific">Pectinatus cerevisiiphilus</name>
    <dbReference type="NCBI Taxonomy" id="86956"/>
    <lineage>
        <taxon>Bacteria</taxon>
        <taxon>Bacillati</taxon>
        <taxon>Bacillota</taxon>
        <taxon>Negativicutes</taxon>
        <taxon>Selenomonadales</taxon>
        <taxon>Selenomonadaceae</taxon>
        <taxon>Pectinatus</taxon>
    </lineage>
</organism>
<dbReference type="Gene3D" id="1.25.40.20">
    <property type="entry name" value="Ankyrin repeat-containing domain"/>
    <property type="match status" value="1"/>
</dbReference>
<feature type="repeat" description="ANK" evidence="1">
    <location>
        <begin position="10"/>
        <end position="42"/>
    </location>
</feature>
<dbReference type="PROSITE" id="PS50088">
    <property type="entry name" value="ANK_REPEAT"/>
    <property type="match status" value="1"/>
</dbReference>
<comment type="caution">
    <text evidence="2">The sequence shown here is derived from an EMBL/GenBank/DDBJ whole genome shotgun (WGS) entry which is preliminary data.</text>
</comment>
<reference evidence="2 3" key="1">
    <citation type="submission" date="2019-03" db="EMBL/GenBank/DDBJ databases">
        <title>Genomic Encyclopedia of Type Strains, Phase IV (KMG-IV): sequencing the most valuable type-strain genomes for metagenomic binning, comparative biology and taxonomic classification.</title>
        <authorList>
            <person name="Goeker M."/>
        </authorList>
    </citation>
    <scope>NUCLEOTIDE SEQUENCE [LARGE SCALE GENOMIC DNA]</scope>
    <source>
        <strain evidence="2 3">DSM 20467</strain>
    </source>
</reference>
<evidence type="ECO:0000313" key="2">
    <source>
        <dbReference type="EMBL" id="TCS79622.1"/>
    </source>
</evidence>
<dbReference type="SUPFAM" id="SSF48403">
    <property type="entry name" value="Ankyrin repeat"/>
    <property type="match status" value="1"/>
</dbReference>
<dbReference type="InterPro" id="IPR002110">
    <property type="entry name" value="Ankyrin_rpt"/>
</dbReference>
<sequence>MLPWSHFSTEYATPLMQSINDNYNDIFYTLLNAGANIKLKDAHGRTALDYAIGTNNTEIIDKLMTMEGRK</sequence>
<dbReference type="InterPro" id="IPR036770">
    <property type="entry name" value="Ankyrin_rpt-contain_sf"/>
</dbReference>
<dbReference type="RefSeq" id="WP_132548632.1">
    <property type="nucleotide sequence ID" value="NZ_SMAA01000006.1"/>
</dbReference>
<evidence type="ECO:0000313" key="3">
    <source>
        <dbReference type="Proteomes" id="UP000295188"/>
    </source>
</evidence>
<proteinExistence type="predicted"/>
<keyword evidence="1" id="KW-0040">ANK repeat</keyword>
<accession>A0A4V2US11</accession>
<dbReference type="Proteomes" id="UP000295188">
    <property type="component" value="Unassembled WGS sequence"/>
</dbReference>
<keyword evidence="3" id="KW-1185">Reference proteome</keyword>
<dbReference type="AlphaFoldDB" id="A0A4V2US11"/>
<dbReference type="EMBL" id="SMAA01000006">
    <property type="protein sequence ID" value="TCS79622.1"/>
    <property type="molecule type" value="Genomic_DNA"/>
</dbReference>
<gene>
    <name evidence="2" type="ORF">EDC37_10637</name>
</gene>
<protein>
    <submittedName>
        <fullName evidence="2">Ankyrin repeat protein</fullName>
    </submittedName>
</protein>
<dbReference type="Pfam" id="PF13857">
    <property type="entry name" value="Ank_5"/>
    <property type="match status" value="1"/>
</dbReference>